<proteinExistence type="predicted"/>
<gene>
    <name evidence="3" type="ORF">LEUCIP111803_00156</name>
</gene>
<evidence type="ECO:0000256" key="1">
    <source>
        <dbReference type="SAM" id="MobiDB-lite"/>
    </source>
</evidence>
<feature type="region of interest" description="Disordered" evidence="1">
    <location>
        <begin position="1"/>
        <end position="24"/>
    </location>
</feature>
<feature type="transmembrane region" description="Helical" evidence="2">
    <location>
        <begin position="167"/>
        <end position="185"/>
    </location>
</feature>
<evidence type="ECO:0000313" key="4">
    <source>
        <dbReference type="Proteomes" id="UP000693892"/>
    </source>
</evidence>
<dbReference type="Proteomes" id="UP000693892">
    <property type="component" value="Unassembled WGS sequence"/>
</dbReference>
<keyword evidence="4" id="KW-1185">Reference proteome</keyword>
<comment type="caution">
    <text evidence="3">The sequence shown here is derived from an EMBL/GenBank/DDBJ whole genome shotgun (WGS) entry which is preliminary data.</text>
</comment>
<name>A0A916JRN3_9MICO</name>
<evidence type="ECO:0000256" key="2">
    <source>
        <dbReference type="SAM" id="Phobius"/>
    </source>
</evidence>
<accession>A0A916JRN3</accession>
<evidence type="ECO:0000313" key="3">
    <source>
        <dbReference type="EMBL" id="CAG7597639.1"/>
    </source>
</evidence>
<dbReference type="EMBL" id="CAJVAP010000002">
    <property type="protein sequence ID" value="CAG7597639.1"/>
    <property type="molecule type" value="Genomic_DNA"/>
</dbReference>
<protein>
    <recommendedName>
        <fullName evidence="5">DNA polymerase III subunit gamma/tau</fullName>
    </recommendedName>
</protein>
<organism evidence="3 4">
    <name type="scientific">Leucobacter soli</name>
    <dbReference type="NCBI Taxonomy" id="2812850"/>
    <lineage>
        <taxon>Bacteria</taxon>
        <taxon>Bacillati</taxon>
        <taxon>Actinomycetota</taxon>
        <taxon>Actinomycetes</taxon>
        <taxon>Micrococcales</taxon>
        <taxon>Microbacteriaceae</taxon>
        <taxon>Leucobacter</taxon>
    </lineage>
</organism>
<feature type="transmembrane region" description="Helical" evidence="2">
    <location>
        <begin position="140"/>
        <end position="160"/>
    </location>
</feature>
<keyword evidence="2" id="KW-0472">Membrane</keyword>
<feature type="transmembrane region" description="Helical" evidence="2">
    <location>
        <begin position="94"/>
        <end position="115"/>
    </location>
</feature>
<evidence type="ECO:0008006" key="5">
    <source>
        <dbReference type="Google" id="ProtNLM"/>
    </source>
</evidence>
<feature type="compositionally biased region" description="Basic and acidic residues" evidence="1">
    <location>
        <begin position="1"/>
        <end position="13"/>
    </location>
</feature>
<dbReference type="RefSeq" id="WP_218113818.1">
    <property type="nucleotide sequence ID" value="NZ_CAJVAP010000002.1"/>
</dbReference>
<keyword evidence="2" id="KW-0812">Transmembrane</keyword>
<keyword evidence="2" id="KW-1133">Transmembrane helix</keyword>
<reference evidence="3" key="1">
    <citation type="submission" date="2021-06" db="EMBL/GenBank/DDBJ databases">
        <authorList>
            <person name="Criscuolo A."/>
        </authorList>
    </citation>
    <scope>NUCLEOTIDE SEQUENCE</scope>
    <source>
        <strain evidence="3">CIP111803</strain>
    </source>
</reference>
<sequence>MRNKPERGARESRLASGWTVEAGPGDVDAALDAAEARAAVGGGSGRGLLGGSGTDAGNGAGNDAENSAASAAVEAGAGAGSLDSQAKAQLSAGMLVLFGVIGGLYLLYTIVWLSWAKYYSDANAAIAEASGVVGSVFQQVLFWLAPFAPVLWFLSVLLRLRGARTRTLLIWLLVGAVVLVPLPMFEMGAAS</sequence>
<dbReference type="AlphaFoldDB" id="A0A916JRN3"/>